<comment type="caution">
    <text evidence="1">The sequence shown here is derived from an EMBL/GenBank/DDBJ whole genome shotgun (WGS) entry which is preliminary data.</text>
</comment>
<dbReference type="Proteomes" id="UP001139450">
    <property type="component" value="Unassembled WGS sequence"/>
</dbReference>
<keyword evidence="1" id="KW-0012">Acyltransferase</keyword>
<proteinExistence type="predicted"/>
<dbReference type="Pfam" id="PF00132">
    <property type="entry name" value="Hexapep"/>
    <property type="match status" value="1"/>
</dbReference>
<accession>A0A9X1X368</accession>
<dbReference type="InterPro" id="IPR051159">
    <property type="entry name" value="Hexapeptide_acetyltransf"/>
</dbReference>
<dbReference type="AlphaFoldDB" id="A0A9X1X368"/>
<dbReference type="PANTHER" id="PTHR23416:SF78">
    <property type="entry name" value="LIPOPOLYSACCHARIDE BIOSYNTHESIS O-ACETYL TRANSFERASE WBBJ-RELATED"/>
    <property type="match status" value="1"/>
</dbReference>
<reference evidence="1" key="1">
    <citation type="submission" date="2022-04" db="EMBL/GenBank/DDBJ databases">
        <title>Mucilaginibacter sp. RS28 isolated from freshwater.</title>
        <authorList>
            <person name="Ko S.-R."/>
        </authorList>
    </citation>
    <scope>NUCLEOTIDE SEQUENCE</scope>
    <source>
        <strain evidence="1">RS28</strain>
    </source>
</reference>
<keyword evidence="2" id="KW-1185">Reference proteome</keyword>
<name>A0A9X1X368_9SPHI</name>
<dbReference type="PANTHER" id="PTHR23416">
    <property type="entry name" value="SIALIC ACID SYNTHASE-RELATED"/>
    <property type="match status" value="1"/>
</dbReference>
<protein>
    <submittedName>
        <fullName evidence="1">Acyltransferase</fullName>
    </submittedName>
</protein>
<sequence length="238" mass="25671">MLEKIIRKLKNDPDYKWESTHSLRDLLVIADARLGQIFRGLFYKPFFKKSAGLVFVGQHVKVRHKYFVTAGKNLILEDNVFINALSFEGIEFGNDVSIGRNSVLIATGIVSHKGKGIKIGNRTGINAGAYLGGQGGIEIGDDVITGPNIQIFSENHNFSHPEIKIKEQGLTRQGVKIGNNCWIGGGVTILDGVEIGEGCVIAAGSVITKSVPANSIAAGVPAKVIKSRIGDHPEKELE</sequence>
<dbReference type="Gene3D" id="2.160.10.10">
    <property type="entry name" value="Hexapeptide repeat proteins"/>
    <property type="match status" value="2"/>
</dbReference>
<dbReference type="CDD" id="cd04647">
    <property type="entry name" value="LbH_MAT_like"/>
    <property type="match status" value="1"/>
</dbReference>
<evidence type="ECO:0000313" key="1">
    <source>
        <dbReference type="EMBL" id="MCJ8209796.1"/>
    </source>
</evidence>
<dbReference type="GO" id="GO:0016746">
    <property type="term" value="F:acyltransferase activity"/>
    <property type="evidence" value="ECO:0007669"/>
    <property type="project" value="UniProtKB-KW"/>
</dbReference>
<keyword evidence="1" id="KW-0808">Transferase</keyword>
<evidence type="ECO:0000313" key="2">
    <source>
        <dbReference type="Proteomes" id="UP001139450"/>
    </source>
</evidence>
<dbReference type="SUPFAM" id="SSF51161">
    <property type="entry name" value="Trimeric LpxA-like enzymes"/>
    <property type="match status" value="2"/>
</dbReference>
<dbReference type="InterPro" id="IPR011004">
    <property type="entry name" value="Trimer_LpxA-like_sf"/>
</dbReference>
<organism evidence="1 2">
    <name type="scientific">Mucilaginibacter straminoryzae</name>
    <dbReference type="NCBI Taxonomy" id="2932774"/>
    <lineage>
        <taxon>Bacteria</taxon>
        <taxon>Pseudomonadati</taxon>
        <taxon>Bacteroidota</taxon>
        <taxon>Sphingobacteriia</taxon>
        <taxon>Sphingobacteriales</taxon>
        <taxon>Sphingobacteriaceae</taxon>
        <taxon>Mucilaginibacter</taxon>
    </lineage>
</organism>
<dbReference type="InterPro" id="IPR001451">
    <property type="entry name" value="Hexapep"/>
</dbReference>
<dbReference type="RefSeq" id="WP_245129628.1">
    <property type="nucleotide sequence ID" value="NZ_JALJEJ010000003.1"/>
</dbReference>
<gene>
    <name evidence="1" type="ORF">MUY27_08755</name>
</gene>
<dbReference type="EMBL" id="JALJEJ010000003">
    <property type="protein sequence ID" value="MCJ8209796.1"/>
    <property type="molecule type" value="Genomic_DNA"/>
</dbReference>